<dbReference type="OrthoDB" id="3870295at2759"/>
<evidence type="ECO:0000313" key="3">
    <source>
        <dbReference type="Proteomes" id="UP000030706"/>
    </source>
</evidence>
<gene>
    <name evidence="2" type="ORF">M438DRAFT_365439</name>
</gene>
<dbReference type="EMBL" id="KL584982">
    <property type="protein sequence ID" value="KEQ84553.1"/>
    <property type="molecule type" value="Genomic_DNA"/>
</dbReference>
<dbReference type="AlphaFoldDB" id="A0A074XGI8"/>
<evidence type="ECO:0000313" key="2">
    <source>
        <dbReference type="EMBL" id="KEQ84553.1"/>
    </source>
</evidence>
<feature type="compositionally biased region" description="Basic and acidic residues" evidence="1">
    <location>
        <begin position="20"/>
        <end position="33"/>
    </location>
</feature>
<proteinExistence type="predicted"/>
<dbReference type="RefSeq" id="XP_029760740.1">
    <property type="nucleotide sequence ID" value="XM_029907795.1"/>
</dbReference>
<organism evidence="2 3">
    <name type="scientific">Aureobasidium pullulans EXF-150</name>
    <dbReference type="NCBI Taxonomy" id="1043002"/>
    <lineage>
        <taxon>Eukaryota</taxon>
        <taxon>Fungi</taxon>
        <taxon>Dikarya</taxon>
        <taxon>Ascomycota</taxon>
        <taxon>Pezizomycotina</taxon>
        <taxon>Dothideomycetes</taxon>
        <taxon>Dothideomycetidae</taxon>
        <taxon>Dothideales</taxon>
        <taxon>Saccotheciaceae</taxon>
        <taxon>Aureobasidium</taxon>
    </lineage>
</organism>
<sequence length="132" mass="14804">MAPKENNPAPLKSIVAQKRPSSDTDMPRTKRVHFEDSSQQALVVVQQIKTMENVIESIKYQQEQVEGAIESWIFGRGGEDALGGTNAAFLRVVRMAMNSTKIAMELAENQELTNKTLKSKVEELLENDIKEE</sequence>
<dbReference type="HOGENOM" id="CLU_1916671_0_0_1"/>
<evidence type="ECO:0000256" key="1">
    <source>
        <dbReference type="SAM" id="MobiDB-lite"/>
    </source>
</evidence>
<feature type="region of interest" description="Disordered" evidence="1">
    <location>
        <begin position="1"/>
        <end position="33"/>
    </location>
</feature>
<accession>A0A074XGI8</accession>
<protein>
    <submittedName>
        <fullName evidence="2">Uncharacterized protein</fullName>
    </submittedName>
</protein>
<name>A0A074XGI8_AURPU</name>
<keyword evidence="3" id="KW-1185">Reference proteome</keyword>
<reference evidence="2 3" key="1">
    <citation type="journal article" date="2014" name="BMC Genomics">
        <title>Genome sequencing of four Aureobasidium pullulans varieties: biotechnological potential, stress tolerance, and description of new species.</title>
        <authorList>
            <person name="Gostin Ar C."/>
            <person name="Ohm R.A."/>
            <person name="Kogej T."/>
            <person name="Sonjak S."/>
            <person name="Turk M."/>
            <person name="Zajc J."/>
            <person name="Zalar P."/>
            <person name="Grube M."/>
            <person name="Sun H."/>
            <person name="Han J."/>
            <person name="Sharma A."/>
            <person name="Chiniquy J."/>
            <person name="Ngan C.Y."/>
            <person name="Lipzen A."/>
            <person name="Barry K."/>
            <person name="Grigoriev I.V."/>
            <person name="Gunde-Cimerman N."/>
        </authorList>
    </citation>
    <scope>NUCLEOTIDE SEQUENCE [LARGE SCALE GENOMIC DNA]</scope>
    <source>
        <strain evidence="2 3">EXF-150</strain>
    </source>
</reference>
<dbReference type="GeneID" id="40750101"/>
<dbReference type="Proteomes" id="UP000030706">
    <property type="component" value="Unassembled WGS sequence"/>
</dbReference>